<feature type="domain" description="ABC transporter" evidence="14">
    <location>
        <begin position="587"/>
        <end position="823"/>
    </location>
</feature>
<dbReference type="SUPFAM" id="SSF52540">
    <property type="entry name" value="P-loop containing nucleoside triphosphate hydrolases"/>
    <property type="match status" value="2"/>
</dbReference>
<keyword evidence="17" id="KW-1185">Reference proteome</keyword>
<dbReference type="GO" id="GO:0016887">
    <property type="term" value="F:ATP hydrolysis activity"/>
    <property type="evidence" value="ECO:0007669"/>
    <property type="project" value="InterPro"/>
</dbReference>
<feature type="transmembrane region" description="Helical" evidence="13">
    <location>
        <begin position="904"/>
        <end position="927"/>
    </location>
</feature>
<dbReference type="InterPro" id="IPR027417">
    <property type="entry name" value="P-loop_NTPase"/>
</dbReference>
<sequence>MADFSFDVDRRSTSRGRSAIRGHHTTPIASRSPAPRPRSSRPIRDFDDDTSWQTSVSWQFEPTRWGELTGFGAAVSPWTPPGYDTPRSDHSSAVFLRRTARDFYVSSSANPHSERSRRLPLRSIEVSRSDYSTAPVAKRRRDRPKNPPVIDSSFDSVFDYSEAKELAPRSFGNPLEVVSHDASLISQGYETCATPSRWRDSNASLSCKPSPGDAHRTYDETPDGGDESGSDYDSESDEEDGPARRSTVGLLGLFKYSTALDLVLIFFGCIGSLINGGSLPWYSYLFGNVVDKLASDSGSHMVKEVERISFYMIALAAVVVVGSYMEITCWRMVGERSAQRIRREYLRAVLRQEIGFFDMEMSTGDVMHGISSDVAQIQEVIGEKMAHFVHHIFTFVCGYMVGFLKAWKVALVVFSVTPVMMICGIAYKAIYVGLTAEEEASYRKAGNVAQQAISSIKTVISLVMEDRMAEKYKVWLDESAPIGVKTGFAKGAGMGVIYLVTYSQWALAFWYGSLLVAKGEITGGAAIACFFAVNVGGRGLALSLSYYAQFAQGTVAAGRVFEIIDRTPEIDPYSTDGLALSSVKGQVEFRGVDFAYPSRPGTIVLRSLNLSIPASKTSALVGASGGGKSTVFALIERFYDPLRGSICLDGHDIRTLNIKWLREQMGLLGQEPILFSTSIIENVMLGKQNCSRKEAMAACAAVNADNFISGLPEGYDTQVGERGTQLSGGQKQRIALARTMIRNPKILLLDEPTSALDPESEAAVQRAIDRLSTGRTTVVIAHRLATVRSADVIVVVDSGAVVESGRHQDLMSRAGPYAALVKIANDNTTNVKNSDDLTRSMASDPRNKDQFKSFDQVSASHMMQSYAKPMQLQSVEEQEQMQRQRATKIKTSEIWSLQRPEAPVLLVGFVMGMVAGAIFSIFPLLLGEALQIYFQSDAKKMKRDIERLAIVIVGLGLGCIVTMTSQQGFCGWAGTKLTVRVRDLLFRAILRQEPGWFDLDDNSTGALISRLSMDCIAFRSMLGDRVSVLLMALGSAAAGLGASFTLDWRLTLVAAAMAPFTLGASYFSLLINLGPKVDNAAYAAASSVAAGAVGNVRAVAAFSAQQQIVSSFDRALSEPMRKSASKSHLVGIALGLSQGAMYAAYTLTLWAGARLMETHRSNFGDVCKVFLILVLSSFSVGQLAGLAPNTAGAPASVDRVLGILKRRPAVTTIGRGRRVESGRGLEVELRKVTFAYPSRPGVAVLQGLSLRVKSGSTVAVVGGSGSGKSTVIWLVQRLYDPSAGRVSVGGMDVREADLKWLRRECALVGQEPCLFGGSIRENIAFGNPNASWAEIEEAAQEANIHKFISGLPQGYESQASKFTGVQLSGGQKQRIAIARAVLKRSRILLLDEATSALDAESEKHVQEALRMASNRATTIVVAHRLAAVSHADRIAVVKEGKVVELGSHQELVENHPGGVYAAMVRREMEAQALA</sequence>
<dbReference type="InterPro" id="IPR003439">
    <property type="entry name" value="ABC_transporter-like_ATP-bd"/>
</dbReference>
<keyword evidence="4 13" id="KW-0812">Transmembrane</keyword>
<protein>
    <recommendedName>
        <fullName evidence="18">ABC transporter B family member 19</fullName>
    </recommendedName>
</protein>
<feature type="region of interest" description="Disordered" evidence="12">
    <location>
        <begin position="1"/>
        <end position="50"/>
    </location>
</feature>
<gene>
    <name evidence="16" type="ORF">ZIOFF_014939</name>
</gene>
<dbReference type="GO" id="GO:0090374">
    <property type="term" value="P:oligopeptide export from mitochondrion"/>
    <property type="evidence" value="ECO:0007669"/>
    <property type="project" value="TreeGrafter"/>
</dbReference>
<dbReference type="PANTHER" id="PTHR43394:SF11">
    <property type="entry name" value="ATP-BINDING CASSETTE TRANSPORTER"/>
    <property type="match status" value="1"/>
</dbReference>
<dbReference type="FunFam" id="3.40.50.300:FF:000251">
    <property type="entry name" value="ABC transporter B family member 19"/>
    <property type="match status" value="1"/>
</dbReference>
<feature type="transmembrane region" description="Helical" evidence="13">
    <location>
        <begin position="409"/>
        <end position="434"/>
    </location>
</feature>
<dbReference type="PROSITE" id="PS00211">
    <property type="entry name" value="ABC_TRANSPORTER_1"/>
    <property type="match status" value="2"/>
</dbReference>
<dbReference type="PROSITE" id="PS50893">
    <property type="entry name" value="ABC_TRANSPORTER_2"/>
    <property type="match status" value="2"/>
</dbReference>
<feature type="region of interest" description="Disordered" evidence="12">
    <location>
        <begin position="196"/>
        <end position="243"/>
    </location>
</feature>
<evidence type="ECO:0000256" key="8">
    <source>
        <dbReference type="ARBA" id="ARBA00022967"/>
    </source>
</evidence>
<evidence type="ECO:0000256" key="4">
    <source>
        <dbReference type="ARBA" id="ARBA00022692"/>
    </source>
</evidence>
<feature type="domain" description="ABC transmembrane type-1" evidence="15">
    <location>
        <begin position="266"/>
        <end position="552"/>
    </location>
</feature>
<dbReference type="Pfam" id="PF00664">
    <property type="entry name" value="ABC_membrane"/>
    <property type="match status" value="2"/>
</dbReference>
<dbReference type="Gene3D" id="1.20.1560.10">
    <property type="entry name" value="ABC transporter type 1, transmembrane domain"/>
    <property type="match status" value="1"/>
</dbReference>
<proteinExistence type="inferred from homology"/>
<feature type="compositionally biased region" description="Acidic residues" evidence="12">
    <location>
        <begin position="220"/>
        <end position="240"/>
    </location>
</feature>
<comment type="caution">
    <text evidence="16">The sequence shown here is derived from an EMBL/GenBank/DDBJ whole genome shotgun (WGS) entry which is preliminary data.</text>
</comment>
<evidence type="ECO:0000256" key="6">
    <source>
        <dbReference type="ARBA" id="ARBA00022741"/>
    </source>
</evidence>
<dbReference type="InterPro" id="IPR039421">
    <property type="entry name" value="Type_1_exporter"/>
</dbReference>
<keyword evidence="11" id="KW-0325">Glycoprotein</keyword>
<evidence type="ECO:0000256" key="11">
    <source>
        <dbReference type="ARBA" id="ARBA00023180"/>
    </source>
</evidence>
<dbReference type="GO" id="GO:0015421">
    <property type="term" value="F:ABC-type oligopeptide transporter activity"/>
    <property type="evidence" value="ECO:0007669"/>
    <property type="project" value="TreeGrafter"/>
</dbReference>
<dbReference type="Gene3D" id="3.40.50.300">
    <property type="entry name" value="P-loop containing nucleotide triphosphate hydrolases"/>
    <property type="match status" value="2"/>
</dbReference>
<feature type="transmembrane region" description="Helical" evidence="13">
    <location>
        <begin position="308"/>
        <end position="333"/>
    </location>
</feature>
<evidence type="ECO:0000256" key="3">
    <source>
        <dbReference type="ARBA" id="ARBA00022448"/>
    </source>
</evidence>
<dbReference type="SMART" id="SM00382">
    <property type="entry name" value="AAA"/>
    <property type="match status" value="2"/>
</dbReference>
<dbReference type="PANTHER" id="PTHR43394">
    <property type="entry name" value="ATP-DEPENDENT PERMEASE MDL1, MITOCHONDRIAL"/>
    <property type="match status" value="1"/>
</dbReference>
<evidence type="ECO:0008006" key="18">
    <source>
        <dbReference type="Google" id="ProtNLM"/>
    </source>
</evidence>
<feature type="transmembrane region" description="Helical" evidence="13">
    <location>
        <begin position="1053"/>
        <end position="1074"/>
    </location>
</feature>
<dbReference type="Proteomes" id="UP000734854">
    <property type="component" value="Unassembled WGS sequence"/>
</dbReference>
<feature type="region of interest" description="Disordered" evidence="12">
    <location>
        <begin position="130"/>
        <end position="154"/>
    </location>
</feature>
<keyword evidence="3" id="KW-0813">Transport</keyword>
<evidence type="ECO:0000256" key="13">
    <source>
        <dbReference type="SAM" id="Phobius"/>
    </source>
</evidence>
<evidence type="ECO:0000313" key="16">
    <source>
        <dbReference type="EMBL" id="KAG6524987.1"/>
    </source>
</evidence>
<dbReference type="CDD" id="cd03249">
    <property type="entry name" value="ABC_MTABC3_MDL1_MDL2"/>
    <property type="match status" value="1"/>
</dbReference>
<keyword evidence="7" id="KW-0067">ATP-binding</keyword>
<feature type="transmembrane region" description="Helical" evidence="13">
    <location>
        <begin position="1026"/>
        <end position="1046"/>
    </location>
</feature>
<feature type="domain" description="ABC transmembrane type-1" evidence="15">
    <location>
        <begin position="906"/>
        <end position="1192"/>
    </location>
</feature>
<dbReference type="InterPro" id="IPR003593">
    <property type="entry name" value="AAA+_ATPase"/>
</dbReference>
<dbReference type="CDD" id="cd18578">
    <property type="entry name" value="ABC_6TM_Pgp_ABCB1_D2_like"/>
    <property type="match status" value="1"/>
</dbReference>
<accession>A0A8J5LM15</accession>
<dbReference type="InterPro" id="IPR036640">
    <property type="entry name" value="ABC1_TM_sf"/>
</dbReference>
<comment type="subcellular location">
    <subcellularLocation>
        <location evidence="1">Membrane</location>
        <topology evidence="1">Multi-pass membrane protein</topology>
    </subcellularLocation>
</comment>
<keyword evidence="10 13" id="KW-0472">Membrane</keyword>
<keyword evidence="6" id="KW-0547">Nucleotide-binding</keyword>
<dbReference type="SUPFAM" id="SSF90123">
    <property type="entry name" value="ABC transporter transmembrane region"/>
    <property type="match status" value="2"/>
</dbReference>
<evidence type="ECO:0000256" key="10">
    <source>
        <dbReference type="ARBA" id="ARBA00023136"/>
    </source>
</evidence>
<reference evidence="16 17" key="1">
    <citation type="submission" date="2020-08" db="EMBL/GenBank/DDBJ databases">
        <title>Plant Genome Project.</title>
        <authorList>
            <person name="Zhang R.-G."/>
        </authorList>
    </citation>
    <scope>NUCLEOTIDE SEQUENCE [LARGE SCALE GENOMIC DNA]</scope>
    <source>
        <tissue evidence="16">Rhizome</tissue>
    </source>
</reference>
<organism evidence="16 17">
    <name type="scientific">Zingiber officinale</name>
    <name type="common">Ginger</name>
    <name type="synonym">Amomum zingiber</name>
    <dbReference type="NCBI Taxonomy" id="94328"/>
    <lineage>
        <taxon>Eukaryota</taxon>
        <taxon>Viridiplantae</taxon>
        <taxon>Streptophyta</taxon>
        <taxon>Embryophyta</taxon>
        <taxon>Tracheophyta</taxon>
        <taxon>Spermatophyta</taxon>
        <taxon>Magnoliopsida</taxon>
        <taxon>Liliopsida</taxon>
        <taxon>Zingiberales</taxon>
        <taxon>Zingiberaceae</taxon>
        <taxon>Zingiber</taxon>
    </lineage>
</organism>
<dbReference type="FunFam" id="3.40.50.300:FF:000479">
    <property type="entry name" value="Multidrug resistance protein 1A"/>
    <property type="match status" value="1"/>
</dbReference>
<evidence type="ECO:0000256" key="2">
    <source>
        <dbReference type="ARBA" id="ARBA00007577"/>
    </source>
</evidence>
<feature type="transmembrane region" description="Helical" evidence="13">
    <location>
        <begin position="1129"/>
        <end position="1153"/>
    </location>
</feature>
<evidence type="ECO:0000256" key="12">
    <source>
        <dbReference type="SAM" id="MobiDB-lite"/>
    </source>
</evidence>
<feature type="transmembrane region" description="Helical" evidence="13">
    <location>
        <begin position="948"/>
        <end position="969"/>
    </location>
</feature>
<dbReference type="CDD" id="cd18577">
    <property type="entry name" value="ABC_6TM_Pgp_ABCB1_D1_like"/>
    <property type="match status" value="1"/>
</dbReference>
<evidence type="ECO:0000313" key="17">
    <source>
        <dbReference type="Proteomes" id="UP000734854"/>
    </source>
</evidence>
<name>A0A8J5LM15_ZINOF</name>
<evidence type="ECO:0000256" key="9">
    <source>
        <dbReference type="ARBA" id="ARBA00022989"/>
    </source>
</evidence>
<dbReference type="EMBL" id="JACMSC010000004">
    <property type="protein sequence ID" value="KAG6524987.1"/>
    <property type="molecule type" value="Genomic_DNA"/>
</dbReference>
<keyword evidence="8" id="KW-1278">Translocase</keyword>
<feature type="domain" description="ABC transporter" evidence="14">
    <location>
        <begin position="1227"/>
        <end position="1464"/>
    </location>
</feature>
<comment type="similarity">
    <text evidence="2">Belongs to the ABC transporter superfamily. ABCB family. Multidrug resistance exporter (TC 3.A.1.201) subfamily.</text>
</comment>
<keyword evidence="9 13" id="KW-1133">Transmembrane helix</keyword>
<dbReference type="InterPro" id="IPR011527">
    <property type="entry name" value="ABC1_TM_dom"/>
</dbReference>
<evidence type="ECO:0000256" key="1">
    <source>
        <dbReference type="ARBA" id="ARBA00004141"/>
    </source>
</evidence>
<dbReference type="InterPro" id="IPR017871">
    <property type="entry name" value="ABC_transporter-like_CS"/>
</dbReference>
<dbReference type="PROSITE" id="PS50929">
    <property type="entry name" value="ABC_TM1F"/>
    <property type="match status" value="2"/>
</dbReference>
<dbReference type="GO" id="GO:0005743">
    <property type="term" value="C:mitochondrial inner membrane"/>
    <property type="evidence" value="ECO:0007669"/>
    <property type="project" value="TreeGrafter"/>
</dbReference>
<evidence type="ECO:0000256" key="5">
    <source>
        <dbReference type="ARBA" id="ARBA00022737"/>
    </source>
</evidence>
<keyword evidence="5" id="KW-0677">Repeat</keyword>
<evidence type="ECO:0000259" key="14">
    <source>
        <dbReference type="PROSITE" id="PS50893"/>
    </source>
</evidence>
<feature type="transmembrane region" description="Helical" evidence="13">
    <location>
        <begin position="253"/>
        <end position="274"/>
    </location>
</feature>
<evidence type="ECO:0000256" key="7">
    <source>
        <dbReference type="ARBA" id="ARBA00022840"/>
    </source>
</evidence>
<evidence type="ECO:0000259" key="15">
    <source>
        <dbReference type="PROSITE" id="PS50929"/>
    </source>
</evidence>
<dbReference type="Pfam" id="PF00005">
    <property type="entry name" value="ABC_tran"/>
    <property type="match status" value="2"/>
</dbReference>
<dbReference type="GO" id="GO:0005524">
    <property type="term" value="F:ATP binding"/>
    <property type="evidence" value="ECO:0007669"/>
    <property type="project" value="UniProtKB-KW"/>
</dbReference>